<dbReference type="AlphaFoldDB" id="A0A443NTA3"/>
<feature type="region of interest" description="Disordered" evidence="4">
    <location>
        <begin position="573"/>
        <end position="813"/>
    </location>
</feature>
<evidence type="ECO:0000256" key="4">
    <source>
        <dbReference type="SAM" id="MobiDB-lite"/>
    </source>
</evidence>
<feature type="compositionally biased region" description="Polar residues" evidence="4">
    <location>
        <begin position="658"/>
        <end position="703"/>
    </location>
</feature>
<comment type="caution">
    <text evidence="6">The sequence shown here is derived from an EMBL/GenBank/DDBJ whole genome shotgun (WGS) entry which is preliminary data.</text>
</comment>
<organism evidence="6 7">
    <name type="scientific">Cinnamomum micranthum f. kanehirae</name>
    <dbReference type="NCBI Taxonomy" id="337451"/>
    <lineage>
        <taxon>Eukaryota</taxon>
        <taxon>Viridiplantae</taxon>
        <taxon>Streptophyta</taxon>
        <taxon>Embryophyta</taxon>
        <taxon>Tracheophyta</taxon>
        <taxon>Spermatophyta</taxon>
        <taxon>Magnoliopsida</taxon>
        <taxon>Magnoliidae</taxon>
        <taxon>Laurales</taxon>
        <taxon>Lauraceae</taxon>
        <taxon>Cinnamomum</taxon>
    </lineage>
</organism>
<evidence type="ECO:0000256" key="2">
    <source>
        <dbReference type="ARBA" id="ARBA00024341"/>
    </source>
</evidence>
<dbReference type="InterPro" id="IPR000048">
    <property type="entry name" value="IQ_motif_EF-hand-BS"/>
</dbReference>
<feature type="compositionally biased region" description="Basic and acidic residues" evidence="4">
    <location>
        <begin position="416"/>
        <end position="426"/>
    </location>
</feature>
<evidence type="ECO:0000256" key="3">
    <source>
        <dbReference type="ARBA" id="ARBA00024378"/>
    </source>
</evidence>
<dbReference type="PROSITE" id="PS50096">
    <property type="entry name" value="IQ"/>
    <property type="match status" value="2"/>
</dbReference>
<reference evidence="6 7" key="1">
    <citation type="journal article" date="2019" name="Nat. Plants">
        <title>Stout camphor tree genome fills gaps in understanding of flowering plant genome evolution.</title>
        <authorList>
            <person name="Chaw S.M."/>
            <person name="Liu Y.C."/>
            <person name="Wu Y.W."/>
            <person name="Wang H.Y."/>
            <person name="Lin C.I."/>
            <person name="Wu C.S."/>
            <person name="Ke H.M."/>
            <person name="Chang L.Y."/>
            <person name="Hsu C.Y."/>
            <person name="Yang H.T."/>
            <person name="Sudianto E."/>
            <person name="Hsu M.H."/>
            <person name="Wu K.P."/>
            <person name="Wang L.N."/>
            <person name="Leebens-Mack J.H."/>
            <person name="Tsai I.J."/>
        </authorList>
    </citation>
    <scope>NUCLEOTIDE SEQUENCE [LARGE SCALE GENOMIC DNA]</scope>
    <source>
        <strain evidence="7">cv. Chaw 1501</strain>
        <tissue evidence="6">Young leaves</tissue>
    </source>
</reference>
<dbReference type="EMBL" id="QPKB01000004">
    <property type="protein sequence ID" value="RWR81753.1"/>
    <property type="molecule type" value="Genomic_DNA"/>
</dbReference>
<feature type="compositionally biased region" description="Polar residues" evidence="4">
    <location>
        <begin position="600"/>
        <end position="634"/>
    </location>
</feature>
<feature type="compositionally biased region" description="Polar residues" evidence="4">
    <location>
        <begin position="773"/>
        <end position="803"/>
    </location>
</feature>
<comment type="subunit">
    <text evidence="3">Binds to multiple calmodulin (CaM) in the presence of Ca(2+) and CaM-like proteins.</text>
</comment>
<evidence type="ECO:0000313" key="7">
    <source>
        <dbReference type="Proteomes" id="UP000283530"/>
    </source>
</evidence>
<dbReference type="InterPro" id="IPR025064">
    <property type="entry name" value="DUF4005"/>
</dbReference>
<accession>A0A443NTA3</accession>
<dbReference type="Pfam" id="PF00612">
    <property type="entry name" value="IQ"/>
    <property type="match status" value="1"/>
</dbReference>
<dbReference type="Gene3D" id="1.20.5.190">
    <property type="match status" value="1"/>
</dbReference>
<sequence>MVKSKSSCLRIIACGSDSAEIDDLKRTDQTKASTDKRGWNFRKRSATYRVLSNTVSSEVQSTGHKDAPQAAAMDFSGLINPTVPEKTSVSQWKDETIESISSDAVNSKLADTLLVGGVGNGDYTVQESVAIVIQSAIRIYLAKKALCKLKNVVKLQAAVCGHLVRRQAVGTLRCVQAIVKMQALVRARRARLSLEGLSIQERHGRELKTDKGRLNHLAYSGTETNETNASMKKLLASGFARQLLHSKPKTKPILINCDPAKPESAWKWLERWMSVSSLDIMQPQKLQLNPDHHEKGIKNSSTASEIGTEGPAEVISEYTAMKPDIKGTEMLLEAEDNLNTNSADGFGFQACEAMAISGETSSYAMETGLEDGCLSIPEGTSTKHREAHRDTIDSVLNQMDAHSSSILQTKLSTTSDKPEVSNENSKHTVKRGASEQLSNEGKKFTFGSRKSTNPSFAAVKSKFEELSSTATSGRSVSSGYRDAAVESRLDSSPSWAGSVSKDKDLGMSEELISDDPRIQMWGSECGTELSITSTLDSPDRTEVEGGEFVHEIRSMDKESSDKFNLKNLDADANNSSSMLESVPNSSYPGYVQPGKLQEVHGNSTDSSLPVCSSNVHHPSEQIVSDMQAQMNTATDPHVGSLSPEGSPRSHITVPDSHGTPSSQISRTSMRNKSDNSLPRQKHSSQSAGKRSIPKQSQDPSVRNSTEHLPMDSKSGKRRNSLDHESRVTGSNSLPSYMQATESAKAKAQMNHSPKSSPDVQDKDSYLKKRHSLPVTNGKQGSPRLQRSNSQAQQNVKGNGTHSPQIAAERKWQR</sequence>
<dbReference type="OrthoDB" id="1747078at2759"/>
<dbReference type="GO" id="GO:0005516">
    <property type="term" value="F:calmodulin binding"/>
    <property type="evidence" value="ECO:0007669"/>
    <property type="project" value="UniProtKB-KW"/>
</dbReference>
<dbReference type="Pfam" id="PF13178">
    <property type="entry name" value="DUF4005"/>
    <property type="match status" value="1"/>
</dbReference>
<feature type="domain" description="DUF4005" evidence="5">
    <location>
        <begin position="718"/>
        <end position="792"/>
    </location>
</feature>
<keyword evidence="7" id="KW-1185">Reference proteome</keyword>
<dbReference type="Proteomes" id="UP000283530">
    <property type="component" value="Unassembled WGS sequence"/>
</dbReference>
<name>A0A443NTA3_9MAGN</name>
<protein>
    <submittedName>
        <fullName evidence="6">Protein IQ-DOMAIN 32-like protein</fullName>
    </submittedName>
</protein>
<dbReference type="PANTHER" id="PTHR32295:SF154">
    <property type="entry name" value="PROTEIN IQ-DOMAIN 32"/>
    <property type="match status" value="1"/>
</dbReference>
<gene>
    <name evidence="6" type="ORF">CKAN_01044800</name>
</gene>
<feature type="compositionally biased region" description="Polar residues" evidence="4">
    <location>
        <begin position="406"/>
        <end position="415"/>
    </location>
</feature>
<feature type="compositionally biased region" description="Polar residues" evidence="4">
    <location>
        <begin position="749"/>
        <end position="758"/>
    </location>
</feature>
<feature type="compositionally biased region" description="Polar residues" evidence="4">
    <location>
        <begin position="573"/>
        <end position="587"/>
    </location>
</feature>
<proteinExistence type="inferred from homology"/>
<evidence type="ECO:0000259" key="5">
    <source>
        <dbReference type="Pfam" id="PF13178"/>
    </source>
</evidence>
<evidence type="ECO:0000313" key="6">
    <source>
        <dbReference type="EMBL" id="RWR81753.1"/>
    </source>
</evidence>
<feature type="region of interest" description="Disordered" evidence="4">
    <location>
        <begin position="406"/>
        <end position="450"/>
    </location>
</feature>
<dbReference type="PANTHER" id="PTHR32295">
    <property type="entry name" value="IQ-DOMAIN 5-RELATED"/>
    <property type="match status" value="1"/>
</dbReference>
<keyword evidence="1" id="KW-0112">Calmodulin-binding</keyword>
<dbReference type="STRING" id="337451.A0A443NTA3"/>
<feature type="compositionally biased region" description="Basic and acidic residues" evidence="4">
    <location>
        <begin position="704"/>
        <end position="726"/>
    </location>
</feature>
<comment type="similarity">
    <text evidence="2">Belongs to the IQD family.</text>
</comment>
<evidence type="ECO:0000256" key="1">
    <source>
        <dbReference type="ARBA" id="ARBA00022860"/>
    </source>
</evidence>
<feature type="compositionally biased region" description="Polar residues" evidence="4">
    <location>
        <begin position="727"/>
        <end position="741"/>
    </location>
</feature>